<name>A0A9J6PX35_9GAMM</name>
<feature type="domain" description="FAD dependent oxidoreductase" evidence="2">
    <location>
        <begin position="38"/>
        <end position="403"/>
    </location>
</feature>
<evidence type="ECO:0000256" key="1">
    <source>
        <dbReference type="ARBA" id="ARBA00023002"/>
    </source>
</evidence>
<dbReference type="Gene3D" id="3.50.50.60">
    <property type="entry name" value="FAD/NAD(P)-binding domain"/>
    <property type="match status" value="1"/>
</dbReference>
<evidence type="ECO:0000313" key="4">
    <source>
        <dbReference type="Proteomes" id="UP001064262"/>
    </source>
</evidence>
<dbReference type="PANTHER" id="PTHR13847:SF281">
    <property type="entry name" value="FAD DEPENDENT OXIDOREDUCTASE DOMAIN-CONTAINING PROTEIN"/>
    <property type="match status" value="1"/>
</dbReference>
<dbReference type="GO" id="GO:0016491">
    <property type="term" value="F:oxidoreductase activity"/>
    <property type="evidence" value="ECO:0007669"/>
    <property type="project" value="UniProtKB-KW"/>
</dbReference>
<protein>
    <submittedName>
        <fullName evidence="3">FAD-binding oxidoreductase</fullName>
    </submittedName>
</protein>
<proteinExistence type="predicted"/>
<organism evidence="3 4">
    <name type="scientific">Winslowiella arboricola</name>
    <dbReference type="NCBI Taxonomy" id="2978220"/>
    <lineage>
        <taxon>Bacteria</taxon>
        <taxon>Pseudomonadati</taxon>
        <taxon>Pseudomonadota</taxon>
        <taxon>Gammaproteobacteria</taxon>
        <taxon>Enterobacterales</taxon>
        <taxon>Erwiniaceae</taxon>
        <taxon>Winslowiella</taxon>
    </lineage>
</organism>
<dbReference type="RefSeq" id="WP_267144548.1">
    <property type="nucleotide sequence ID" value="NZ_JAODIL010000081.1"/>
</dbReference>
<evidence type="ECO:0000259" key="2">
    <source>
        <dbReference type="Pfam" id="PF01266"/>
    </source>
</evidence>
<keyword evidence="4" id="KW-1185">Reference proteome</keyword>
<dbReference type="Proteomes" id="UP001064262">
    <property type="component" value="Unassembled WGS sequence"/>
</dbReference>
<dbReference type="InterPro" id="IPR006076">
    <property type="entry name" value="FAD-dep_OxRdtase"/>
</dbReference>
<dbReference type="Gene3D" id="3.30.9.10">
    <property type="entry name" value="D-Amino Acid Oxidase, subunit A, domain 2"/>
    <property type="match status" value="1"/>
</dbReference>
<accession>A0A9J6PX35</accession>
<dbReference type="PANTHER" id="PTHR13847">
    <property type="entry name" value="SARCOSINE DEHYDROGENASE-RELATED"/>
    <property type="match status" value="1"/>
</dbReference>
<gene>
    <name evidence="3" type="ORF">N5923_22620</name>
</gene>
<keyword evidence="1" id="KW-0560">Oxidoreductase</keyword>
<sequence length="449" mass="49276">MSHHMIKRLPVDTGRSGWEAISQRNTPVRSLDGDISADWLIIGGGFAGLSAARRLSQLRPGEKIVIVDAREIATGPAGRNSGFMIDVPHSLSSGEYSVAGEDETAFEIAQNRLAIDFARSAAQEYGMAAGTFNPCGKINASATGRGVKLNANYALSLQRIGESFKRLDAAEMKEITGSDYFHDGLYTPGAVLIQPAQYIRDLAAGLQDKTELYENTPVVELNRSGQYWRARTPRGTITATKVILGVNGHIEDFGHFRGRLMHVFTYASMTRGFRQDQFNHLATGQENWALLPADPMGATLRKITTDHGESRIVIRTRFTYDPGIKVSTQRVASIAAEQRHSMEARYPQLKNLPFEYSWAGRLCLSVNSVPAFGEIEENLYSACCENGLGTVKSTLAGVMVAEMATQTASESLQKYQTQAPPGRIPPNPFAWVGINSVIRWQEFRAGREG</sequence>
<dbReference type="Pfam" id="PF01266">
    <property type="entry name" value="DAO"/>
    <property type="match status" value="1"/>
</dbReference>
<evidence type="ECO:0000313" key="3">
    <source>
        <dbReference type="EMBL" id="MCU5780293.1"/>
    </source>
</evidence>
<reference evidence="3" key="1">
    <citation type="submission" date="2022-09" db="EMBL/GenBank/DDBJ databases">
        <title>Winslowiella arboricola sp. nov., isolated from bleeding cankers on broadleaf hosts.</title>
        <authorList>
            <person name="Brady C."/>
            <person name="Kaur S."/>
            <person name="Crampton B."/>
            <person name="Maddock D."/>
            <person name="Arnold D."/>
            <person name="Denman S."/>
        </authorList>
    </citation>
    <scope>NUCLEOTIDE SEQUENCE</scope>
    <source>
        <strain evidence="3">BAC 15a-03b</strain>
    </source>
</reference>
<dbReference type="EMBL" id="JAODIM010000043">
    <property type="protein sequence ID" value="MCU5780293.1"/>
    <property type="molecule type" value="Genomic_DNA"/>
</dbReference>
<dbReference type="GO" id="GO:0005737">
    <property type="term" value="C:cytoplasm"/>
    <property type="evidence" value="ECO:0007669"/>
    <property type="project" value="TreeGrafter"/>
</dbReference>
<dbReference type="InterPro" id="IPR036188">
    <property type="entry name" value="FAD/NAD-bd_sf"/>
</dbReference>
<comment type="caution">
    <text evidence="3">The sequence shown here is derived from an EMBL/GenBank/DDBJ whole genome shotgun (WGS) entry which is preliminary data.</text>
</comment>
<dbReference type="SUPFAM" id="SSF51905">
    <property type="entry name" value="FAD/NAD(P)-binding domain"/>
    <property type="match status" value="1"/>
</dbReference>
<dbReference type="AlphaFoldDB" id="A0A9J6PX35"/>